<evidence type="ECO:0000313" key="1">
    <source>
        <dbReference type="EMBL" id="DAD86308.1"/>
    </source>
</evidence>
<dbReference type="EMBL" id="BK014997">
    <property type="protein sequence ID" value="DAD86308.1"/>
    <property type="molecule type" value="Genomic_DNA"/>
</dbReference>
<proteinExistence type="predicted"/>
<reference evidence="1" key="1">
    <citation type="journal article" date="2021" name="Proc. Natl. Acad. Sci. U.S.A.">
        <title>A Catalog of Tens of Thousands of Viruses from Human Metagenomes Reveals Hidden Associations with Chronic Diseases.</title>
        <authorList>
            <person name="Tisza M.J."/>
            <person name="Buck C.B."/>
        </authorList>
    </citation>
    <scope>NUCLEOTIDE SEQUENCE</scope>
    <source>
        <strain evidence="1">Ctsus30</strain>
    </source>
</reference>
<accession>A0A8S5MVS9</accession>
<protein>
    <submittedName>
        <fullName evidence="1">Uncharacterized protein</fullName>
    </submittedName>
</protein>
<organism evidence="1">
    <name type="scientific">Siphoviridae sp. ctsus30</name>
    <dbReference type="NCBI Taxonomy" id="2826488"/>
    <lineage>
        <taxon>Viruses</taxon>
        <taxon>Duplodnaviria</taxon>
        <taxon>Heunggongvirae</taxon>
        <taxon>Uroviricota</taxon>
        <taxon>Caudoviricetes</taxon>
    </lineage>
</organism>
<name>A0A8S5MVS9_9CAUD</name>
<sequence>MNMEELTKEYSIACAKAVRDGIHALVRKWDKDIVNSLNERDYCICAELYGDSLCILGYIGMDGYYGYTRWDNSDMNQQVQKLFDDLGAQVVLNAMIHYGWEETTQTITWRIY</sequence>